<protein>
    <submittedName>
        <fullName evidence="9">Putative transporter SVOPL</fullName>
    </submittedName>
</protein>
<evidence type="ECO:0000256" key="5">
    <source>
        <dbReference type="ARBA" id="ARBA00023136"/>
    </source>
</evidence>
<evidence type="ECO:0000256" key="7">
    <source>
        <dbReference type="SAM" id="Phobius"/>
    </source>
</evidence>
<dbReference type="GO" id="GO:0022857">
    <property type="term" value="F:transmembrane transporter activity"/>
    <property type="evidence" value="ECO:0007669"/>
    <property type="project" value="InterPro"/>
</dbReference>
<dbReference type="InterPro" id="IPR020846">
    <property type="entry name" value="MFS_dom"/>
</dbReference>
<evidence type="ECO:0000256" key="4">
    <source>
        <dbReference type="ARBA" id="ARBA00022989"/>
    </source>
</evidence>
<feature type="domain" description="Major facilitator superfamily (MFS) profile" evidence="8">
    <location>
        <begin position="49"/>
        <end position="120"/>
    </location>
</feature>
<dbReference type="PANTHER" id="PTHR23511">
    <property type="entry name" value="SYNAPTIC VESICLE GLYCOPROTEIN 2"/>
    <property type="match status" value="1"/>
</dbReference>
<evidence type="ECO:0000256" key="3">
    <source>
        <dbReference type="ARBA" id="ARBA00022692"/>
    </source>
</evidence>
<evidence type="ECO:0000313" key="10">
    <source>
        <dbReference type="Proteomes" id="UP000018936"/>
    </source>
</evidence>
<dbReference type="InterPro" id="IPR036259">
    <property type="entry name" value="MFS_trans_sf"/>
</dbReference>
<evidence type="ECO:0000256" key="6">
    <source>
        <dbReference type="SAM" id="MobiDB-lite"/>
    </source>
</evidence>
<comment type="caution">
    <text evidence="9">The sequence shown here is derived from an EMBL/GenBank/DDBJ whole genome shotgun (WGS) entry which is preliminary data.</text>
</comment>
<dbReference type="PANTHER" id="PTHR23511:SF45">
    <property type="entry name" value="SVOP LIKE"/>
    <property type="match status" value="1"/>
</dbReference>
<feature type="non-terminal residue" evidence="9">
    <location>
        <position position="1"/>
    </location>
</feature>
<keyword evidence="2" id="KW-0813">Transport</keyword>
<keyword evidence="3 7" id="KW-0812">Transmembrane</keyword>
<keyword evidence="10" id="KW-1185">Reference proteome</keyword>
<reference evidence="9 10" key="1">
    <citation type="journal article" date="2013" name="Proc. Natl. Acad. Sci. U.S.A.">
        <title>The king cobra genome reveals dynamic gene evolution and adaptation in the snake venom system.</title>
        <authorList>
            <person name="Vonk F.J."/>
            <person name="Casewell N.R."/>
            <person name="Henkel C.V."/>
            <person name="Heimberg A.M."/>
            <person name="Jansen H.J."/>
            <person name="McCleary R.J."/>
            <person name="Kerkkamp H.M."/>
            <person name="Vos R.A."/>
            <person name="Guerreiro I."/>
            <person name="Calvete J.J."/>
            <person name="Wuster W."/>
            <person name="Woods A.E."/>
            <person name="Logan J.M."/>
            <person name="Harrison R.A."/>
            <person name="Castoe T.A."/>
            <person name="de Koning A.P."/>
            <person name="Pollock D.D."/>
            <person name="Yandell M."/>
            <person name="Calderon D."/>
            <person name="Renjifo C."/>
            <person name="Currier R.B."/>
            <person name="Salgado D."/>
            <person name="Pla D."/>
            <person name="Sanz L."/>
            <person name="Hyder A.S."/>
            <person name="Ribeiro J.M."/>
            <person name="Arntzen J.W."/>
            <person name="van den Thillart G.E."/>
            <person name="Boetzer M."/>
            <person name="Pirovano W."/>
            <person name="Dirks R.P."/>
            <person name="Spaink H.P."/>
            <person name="Duboule D."/>
            <person name="McGlinn E."/>
            <person name="Kini R.M."/>
            <person name="Richardson M.K."/>
        </authorList>
    </citation>
    <scope>NUCLEOTIDE SEQUENCE</scope>
    <source>
        <tissue evidence="9">Blood</tissue>
    </source>
</reference>
<evidence type="ECO:0000313" key="9">
    <source>
        <dbReference type="EMBL" id="ETE73004.1"/>
    </source>
</evidence>
<organism evidence="9 10">
    <name type="scientific">Ophiophagus hannah</name>
    <name type="common">King cobra</name>
    <name type="synonym">Naja hannah</name>
    <dbReference type="NCBI Taxonomy" id="8665"/>
    <lineage>
        <taxon>Eukaryota</taxon>
        <taxon>Metazoa</taxon>
        <taxon>Chordata</taxon>
        <taxon>Craniata</taxon>
        <taxon>Vertebrata</taxon>
        <taxon>Euteleostomi</taxon>
        <taxon>Lepidosauria</taxon>
        <taxon>Squamata</taxon>
        <taxon>Bifurcata</taxon>
        <taxon>Unidentata</taxon>
        <taxon>Episquamata</taxon>
        <taxon>Toxicofera</taxon>
        <taxon>Serpentes</taxon>
        <taxon>Colubroidea</taxon>
        <taxon>Elapidae</taxon>
        <taxon>Elapinae</taxon>
        <taxon>Ophiophagus</taxon>
    </lineage>
</organism>
<dbReference type="OrthoDB" id="4139357at2759"/>
<keyword evidence="4 7" id="KW-1133">Transmembrane helix</keyword>
<proteinExistence type="predicted"/>
<keyword evidence="5 7" id="KW-0472">Membrane</keyword>
<feature type="transmembrane region" description="Helical" evidence="7">
    <location>
        <begin position="47"/>
        <end position="71"/>
    </location>
</feature>
<gene>
    <name evidence="9" type="primary">Svopl</name>
    <name evidence="9" type="ORF">L345_01168</name>
</gene>
<dbReference type="Gene3D" id="1.20.1250.20">
    <property type="entry name" value="MFS general substrate transporter like domains"/>
    <property type="match status" value="1"/>
</dbReference>
<dbReference type="EMBL" id="AZIM01000147">
    <property type="protein sequence ID" value="ETE73004.1"/>
    <property type="molecule type" value="Genomic_DNA"/>
</dbReference>
<comment type="subcellular location">
    <subcellularLocation>
        <location evidence="1">Membrane</location>
        <topology evidence="1">Multi-pass membrane protein</topology>
    </subcellularLocation>
</comment>
<name>V8PEP4_OPHHA</name>
<accession>V8PEP4</accession>
<sequence length="120" mass="13458">MSVKQQQGTNAVTVEEMGTQEQETKKEQKTFTVEEAVETIGFGRFHIALFMIMGSTGVVEAMEIMLIAVVGPVIRCEWQLKNWQVALVTTMVFFGYMVASVTFGMLADKFGRCKLHTLKN</sequence>
<evidence type="ECO:0000256" key="1">
    <source>
        <dbReference type="ARBA" id="ARBA00004141"/>
    </source>
</evidence>
<dbReference type="GO" id="GO:0016020">
    <property type="term" value="C:membrane"/>
    <property type="evidence" value="ECO:0007669"/>
    <property type="project" value="UniProtKB-SubCell"/>
</dbReference>
<dbReference type="PROSITE" id="PS50850">
    <property type="entry name" value="MFS"/>
    <property type="match status" value="1"/>
</dbReference>
<evidence type="ECO:0000259" key="8">
    <source>
        <dbReference type="PROSITE" id="PS50850"/>
    </source>
</evidence>
<feature type="compositionally biased region" description="Polar residues" evidence="6">
    <location>
        <begin position="1"/>
        <end position="12"/>
    </location>
</feature>
<evidence type="ECO:0000256" key="2">
    <source>
        <dbReference type="ARBA" id="ARBA00022448"/>
    </source>
</evidence>
<dbReference type="Proteomes" id="UP000018936">
    <property type="component" value="Unassembled WGS sequence"/>
</dbReference>
<dbReference type="SUPFAM" id="SSF103473">
    <property type="entry name" value="MFS general substrate transporter"/>
    <property type="match status" value="1"/>
</dbReference>
<dbReference type="AlphaFoldDB" id="V8PEP4"/>
<feature type="transmembrane region" description="Helical" evidence="7">
    <location>
        <begin position="83"/>
        <end position="106"/>
    </location>
</feature>
<feature type="region of interest" description="Disordered" evidence="6">
    <location>
        <begin position="1"/>
        <end position="28"/>
    </location>
</feature>